<feature type="transmembrane region" description="Helical" evidence="11">
    <location>
        <begin position="21"/>
        <end position="38"/>
    </location>
</feature>
<feature type="transmembrane region" description="Helical" evidence="11">
    <location>
        <begin position="306"/>
        <end position="331"/>
    </location>
</feature>
<keyword evidence="8" id="KW-1071">Ligand-gated ion channel</keyword>
<keyword evidence="6" id="KW-0406">Ion transport</keyword>
<comment type="subcellular location">
    <subcellularLocation>
        <location evidence="10">Contractile vacuole membrane</location>
    </subcellularLocation>
</comment>
<dbReference type="Gene3D" id="1.10.287.940">
    <property type="entry name" value="atp-gated p2x4 ion channel"/>
    <property type="match status" value="1"/>
</dbReference>
<dbReference type="GO" id="GO:0050848">
    <property type="term" value="P:regulation of calcium-mediated signaling"/>
    <property type="evidence" value="ECO:0007669"/>
    <property type="project" value="UniProtKB-ARBA"/>
</dbReference>
<evidence type="ECO:0000256" key="7">
    <source>
        <dbReference type="ARBA" id="ARBA00023136"/>
    </source>
</evidence>
<keyword evidence="9" id="KW-0407">Ion channel</keyword>
<sequence length="358" mass="40582">MSYDTVKIIRIKDKRLGAIHYLFMLAIIGYIIGYQIVWDHRYVISAVPNGSVRISLQVPDQRTPSHNLPYCNTYDGNSSTVDVDMRNYCTYLDQDFVLLPSNIGDNSMFITTRITESSQTLANNCSLSEYNCTYATTSNQTTYVADIEEFTVLLDHFMFTVRPPHQATGRQLTGRIVNLNGQDVPLSKGEMVGTKDQFDILKLSTILKAAGVNSLDEPGAYRKNLTKRYEGIVVVLFLNYTNLHTYNLANLQYFFSAQVIEGAYFKFEQPIYSKNIKDRVIWNRHGIRLVIIPTGNYGAFDFPTALITFASGLGLVAVSTLVVDFLATYLLPQKKIYHQYKISETTLNTDGSDYNRYS</sequence>
<dbReference type="PANTHER" id="PTHR10125">
    <property type="entry name" value="P2X PURINOCEPTOR"/>
    <property type="match status" value="1"/>
</dbReference>
<evidence type="ECO:0000313" key="12">
    <source>
        <dbReference type="EMBL" id="NDV33024.1"/>
    </source>
</evidence>
<evidence type="ECO:0000256" key="5">
    <source>
        <dbReference type="ARBA" id="ARBA00022989"/>
    </source>
</evidence>
<comment type="similarity">
    <text evidence="1">Belongs to the P2X receptor family.</text>
</comment>
<keyword evidence="2" id="KW-0813">Transport</keyword>
<keyword evidence="5 11" id="KW-1133">Transmembrane helix</keyword>
<evidence type="ECO:0000256" key="9">
    <source>
        <dbReference type="ARBA" id="ARBA00023303"/>
    </source>
</evidence>
<evidence type="ECO:0000256" key="3">
    <source>
        <dbReference type="ARBA" id="ARBA00022554"/>
    </source>
</evidence>
<dbReference type="Pfam" id="PF00864">
    <property type="entry name" value="P2X_receptor"/>
    <property type="match status" value="2"/>
</dbReference>
<evidence type="ECO:0000256" key="11">
    <source>
        <dbReference type="SAM" id="Phobius"/>
    </source>
</evidence>
<dbReference type="EMBL" id="GIBP01004055">
    <property type="protein sequence ID" value="NDV33024.1"/>
    <property type="molecule type" value="Transcribed_RNA"/>
</dbReference>
<name>A0A6B2L7S8_9EUKA</name>
<dbReference type="GO" id="GO:0031164">
    <property type="term" value="C:contractile vacuolar membrane"/>
    <property type="evidence" value="ECO:0007669"/>
    <property type="project" value="UniProtKB-SubCell"/>
</dbReference>
<dbReference type="PANTHER" id="PTHR10125:SF31">
    <property type="entry name" value="P2X RECEPTOR E"/>
    <property type="match status" value="1"/>
</dbReference>
<reference evidence="12" key="1">
    <citation type="journal article" date="2020" name="J. Eukaryot. Microbiol.">
        <title>De novo Sequencing, Assembly and Annotation of the Transcriptome for the Free-Living Testate Amoeba Arcella intermedia.</title>
        <authorList>
            <person name="Ribeiro G.M."/>
            <person name="Porfirio-Sousa A.L."/>
            <person name="Maurer-Alcala X.X."/>
            <person name="Katz L.A."/>
            <person name="Lahr D.J.G."/>
        </authorList>
    </citation>
    <scope>NUCLEOTIDE SEQUENCE</scope>
</reference>
<keyword evidence="7 11" id="KW-0472">Membrane</keyword>
<accession>A0A6B2L7S8</accession>
<proteinExistence type="inferred from homology"/>
<keyword evidence="4 11" id="KW-0812">Transmembrane</keyword>
<evidence type="ECO:0008006" key="13">
    <source>
        <dbReference type="Google" id="ProtNLM"/>
    </source>
</evidence>
<evidence type="ECO:0000256" key="4">
    <source>
        <dbReference type="ARBA" id="ARBA00022692"/>
    </source>
</evidence>
<dbReference type="GO" id="GO:0140417">
    <property type="term" value="F:intracellularly ATP-gated calcium channel activity"/>
    <property type="evidence" value="ECO:0007669"/>
    <property type="project" value="UniProtKB-ARBA"/>
</dbReference>
<evidence type="ECO:0000256" key="10">
    <source>
        <dbReference type="ARBA" id="ARBA00037850"/>
    </source>
</evidence>
<keyword evidence="3" id="KW-0926">Vacuole</keyword>
<evidence type="ECO:0000256" key="8">
    <source>
        <dbReference type="ARBA" id="ARBA00023286"/>
    </source>
</evidence>
<evidence type="ECO:0000256" key="2">
    <source>
        <dbReference type="ARBA" id="ARBA00022448"/>
    </source>
</evidence>
<dbReference type="GO" id="GO:0035381">
    <property type="term" value="F:ATP-gated ion channel activity"/>
    <property type="evidence" value="ECO:0007669"/>
    <property type="project" value="TreeGrafter"/>
</dbReference>
<dbReference type="InterPro" id="IPR059116">
    <property type="entry name" value="P2X_receptor"/>
</dbReference>
<organism evidence="12">
    <name type="scientific">Arcella intermedia</name>
    <dbReference type="NCBI Taxonomy" id="1963864"/>
    <lineage>
        <taxon>Eukaryota</taxon>
        <taxon>Amoebozoa</taxon>
        <taxon>Tubulinea</taxon>
        <taxon>Elardia</taxon>
        <taxon>Arcellinida</taxon>
        <taxon>Sphaerothecina</taxon>
        <taxon>Arcellidae</taxon>
        <taxon>Arcella</taxon>
    </lineage>
</organism>
<protein>
    <recommendedName>
        <fullName evidence="13">Purinergic receptor</fullName>
    </recommendedName>
</protein>
<dbReference type="AlphaFoldDB" id="A0A6B2L7S8"/>
<evidence type="ECO:0000256" key="1">
    <source>
        <dbReference type="ARBA" id="ARBA00009848"/>
    </source>
</evidence>
<evidence type="ECO:0000256" key="6">
    <source>
        <dbReference type="ARBA" id="ARBA00023065"/>
    </source>
</evidence>
<dbReference type="GO" id="GO:0071476">
    <property type="term" value="P:cellular hypotonic response"/>
    <property type="evidence" value="ECO:0007669"/>
    <property type="project" value="UniProtKB-ARBA"/>
</dbReference>